<dbReference type="EMBL" id="JBHLUX010000036">
    <property type="protein sequence ID" value="MFC0471741.1"/>
    <property type="molecule type" value="Genomic_DNA"/>
</dbReference>
<dbReference type="InterPro" id="IPR001119">
    <property type="entry name" value="SLH_dom"/>
</dbReference>
<protein>
    <submittedName>
        <fullName evidence="4">S-layer homology domain-containing protein</fullName>
    </submittedName>
</protein>
<evidence type="ECO:0000313" key="5">
    <source>
        <dbReference type="Proteomes" id="UP001589838"/>
    </source>
</evidence>
<dbReference type="Proteomes" id="UP001589838">
    <property type="component" value="Unassembled WGS sequence"/>
</dbReference>
<reference evidence="4 5" key="1">
    <citation type="submission" date="2024-09" db="EMBL/GenBank/DDBJ databases">
        <authorList>
            <person name="Sun Q."/>
            <person name="Mori K."/>
        </authorList>
    </citation>
    <scope>NUCLEOTIDE SEQUENCE [LARGE SCALE GENOMIC DNA]</scope>
    <source>
        <strain evidence="4 5">NCAIM B.02610</strain>
    </source>
</reference>
<evidence type="ECO:0000313" key="4">
    <source>
        <dbReference type="EMBL" id="MFC0471741.1"/>
    </source>
</evidence>
<feature type="signal peptide" evidence="2">
    <location>
        <begin position="1"/>
        <end position="21"/>
    </location>
</feature>
<dbReference type="PANTHER" id="PTHR43308">
    <property type="entry name" value="OUTER MEMBRANE PROTEIN ALPHA-RELATED"/>
    <property type="match status" value="1"/>
</dbReference>
<gene>
    <name evidence="4" type="ORF">ACFFHM_14865</name>
</gene>
<comment type="caution">
    <text evidence="4">The sequence shown here is derived from an EMBL/GenBank/DDBJ whole genome shotgun (WGS) entry which is preliminary data.</text>
</comment>
<evidence type="ECO:0000259" key="3">
    <source>
        <dbReference type="PROSITE" id="PS51272"/>
    </source>
</evidence>
<evidence type="ECO:0000256" key="2">
    <source>
        <dbReference type="SAM" id="SignalP"/>
    </source>
</evidence>
<keyword evidence="5" id="KW-1185">Reference proteome</keyword>
<evidence type="ECO:0000256" key="1">
    <source>
        <dbReference type="ARBA" id="ARBA00022729"/>
    </source>
</evidence>
<feature type="domain" description="SLH" evidence="3">
    <location>
        <begin position="85"/>
        <end position="139"/>
    </location>
</feature>
<feature type="domain" description="SLH" evidence="3">
    <location>
        <begin position="21"/>
        <end position="84"/>
    </location>
</feature>
<feature type="domain" description="SLH" evidence="3">
    <location>
        <begin position="140"/>
        <end position="203"/>
    </location>
</feature>
<dbReference type="RefSeq" id="WP_335959617.1">
    <property type="nucleotide sequence ID" value="NZ_JAXBLX010000006.1"/>
</dbReference>
<accession>A0ABV6KEL2</accession>
<keyword evidence="1 2" id="KW-0732">Signal</keyword>
<sequence length="339" mass="38867">MKLKILFIFILCFAVMLPVQATTTFTDISQNHWAKDEIHYLYEQEIIGGYTDGTFRSANPVTRLQAARMIVKALGLETEGRPAPNLQDIDEDFADYELVATIVDEGIIRGREGQFMAGAPLTRGQMAAILQRAFNLESTWDGEFRDIKPSHTFYHDINALAANGITTGFSDHTFKASQHTSRAHFSVFLARALDDRFKQEVSTVPTVKYFTNLLIEAEHTIEMAMYEQWEQAFYNNEPKAPFADIRAVFLDYYTEEFTDAVWEGFYNEDLDSWGPALAQVFPVRAMEEIELDVLSNEEVIVSGYEPPNEMNNIEIYYEYDLIKVGDKWFVDDIFAEIID</sequence>
<dbReference type="InterPro" id="IPR051465">
    <property type="entry name" value="Cell_Envelope_Struct_Comp"/>
</dbReference>
<dbReference type="Pfam" id="PF00395">
    <property type="entry name" value="SLH"/>
    <property type="match status" value="3"/>
</dbReference>
<feature type="chain" id="PRO_5045061463" evidence="2">
    <location>
        <begin position="22"/>
        <end position="339"/>
    </location>
</feature>
<dbReference type="PROSITE" id="PS51272">
    <property type="entry name" value="SLH"/>
    <property type="match status" value="3"/>
</dbReference>
<organism evidence="4 5">
    <name type="scientific">Halalkalibacter kiskunsagensis</name>
    <dbReference type="NCBI Taxonomy" id="1548599"/>
    <lineage>
        <taxon>Bacteria</taxon>
        <taxon>Bacillati</taxon>
        <taxon>Bacillota</taxon>
        <taxon>Bacilli</taxon>
        <taxon>Bacillales</taxon>
        <taxon>Bacillaceae</taxon>
        <taxon>Halalkalibacter</taxon>
    </lineage>
</organism>
<proteinExistence type="predicted"/>
<name>A0ABV6KEL2_9BACI</name>